<reference evidence="1 2" key="1">
    <citation type="journal article" date="2017" name="Viruses">
        <title>The Operophtera brumata Nucleopolyhedrovirus (OpbuNPV) Represents an Early, Divergent Lineage within Genus Alphabaculovirus.</title>
        <authorList>
            <person name="Harrison R.L."/>
            <person name="Rowley D.L."/>
            <person name="Mowery J.D."/>
            <person name="Bauchan G.R."/>
            <person name="Burand J.P."/>
        </authorList>
    </citation>
    <scope>NUCLEOTIDE SEQUENCE [LARGE SCALE GENOMIC DNA]</scope>
    <source>
        <strain evidence="1">OpbuNPV-MA</strain>
    </source>
</reference>
<accession>A0A2H4UZX3</accession>
<dbReference type="OrthoDB" id="18599at10239"/>
<dbReference type="KEGG" id="vg:41699910"/>
<name>A0A2H4UZX3_9ABAC</name>
<dbReference type="EMBL" id="MF614691">
    <property type="protein sequence ID" value="AUA60344.1"/>
    <property type="molecule type" value="Genomic_DNA"/>
</dbReference>
<dbReference type="RefSeq" id="YP_009552673.1">
    <property type="nucleotide sequence ID" value="NC_040621.1"/>
</dbReference>
<proteinExistence type="predicted"/>
<dbReference type="InterPro" id="IPR007765">
    <property type="entry name" value="Baculo_p24"/>
</dbReference>
<evidence type="ECO:0000313" key="1">
    <source>
        <dbReference type="EMBL" id="AUA60344.1"/>
    </source>
</evidence>
<dbReference type="Proteomes" id="UP000290445">
    <property type="component" value="Segment"/>
</dbReference>
<dbReference type="GeneID" id="41699910"/>
<dbReference type="Pfam" id="PF05073">
    <property type="entry name" value="Baculo_p24"/>
    <property type="match status" value="1"/>
</dbReference>
<evidence type="ECO:0000313" key="2">
    <source>
        <dbReference type="Proteomes" id="UP000290445"/>
    </source>
</evidence>
<dbReference type="GO" id="GO:0019028">
    <property type="term" value="C:viral capsid"/>
    <property type="evidence" value="ECO:0007669"/>
    <property type="project" value="InterPro"/>
</dbReference>
<protein>
    <submittedName>
        <fullName evidence="1">P24</fullName>
    </submittedName>
</protein>
<keyword evidence="2" id="KW-1185">Reference proteome</keyword>
<organism evidence="1 2">
    <name type="scientific">Operophtera brumata nucleopolyhedrovirus</name>
    <dbReference type="NCBI Taxonomy" id="1046267"/>
    <lineage>
        <taxon>Viruses</taxon>
        <taxon>Viruses incertae sedis</taxon>
        <taxon>Naldaviricetes</taxon>
        <taxon>Lefavirales</taxon>
        <taxon>Baculoviridae</taxon>
        <taxon>Alphabaculovirus</taxon>
        <taxon>Alphabaculovirus opbrumatae</taxon>
    </lineage>
</organism>
<sequence length="233" mass="26951">MTYQDSRKEADEFNYDDFKIDVFICKNEEYPNLDDAYAELHATTELLKTTIKNHRITAEFVWQNCKPIYRLTKDNKRYIHVLVLSGYISVYEPARFSINQYFNLRQLIQDLHRGSQMPQDDLSEIKSQICNLQDCLVNSSANGLFTHTPVQNVGDDVKIVITENIKDMLGVLRLEISNLLLDLMSNIKSLTESMRVITSSQNDITTKLAFSNDTMLDRFKSIKDLLVAKPLKK</sequence>